<name>A0A2T3AUE9_AMORE</name>
<evidence type="ECO:0000313" key="2">
    <source>
        <dbReference type="EMBL" id="PSS12309.1"/>
    </source>
</evidence>
<organism evidence="2 3">
    <name type="scientific">Amorphotheca resinae ATCC 22711</name>
    <dbReference type="NCBI Taxonomy" id="857342"/>
    <lineage>
        <taxon>Eukaryota</taxon>
        <taxon>Fungi</taxon>
        <taxon>Dikarya</taxon>
        <taxon>Ascomycota</taxon>
        <taxon>Pezizomycotina</taxon>
        <taxon>Leotiomycetes</taxon>
        <taxon>Helotiales</taxon>
        <taxon>Amorphothecaceae</taxon>
        <taxon>Amorphotheca</taxon>
    </lineage>
</organism>
<keyword evidence="3" id="KW-1185">Reference proteome</keyword>
<keyword evidence="1" id="KW-1133">Transmembrane helix</keyword>
<dbReference type="EMBL" id="KZ679015">
    <property type="protein sequence ID" value="PSS12309.1"/>
    <property type="molecule type" value="Genomic_DNA"/>
</dbReference>
<reference evidence="2 3" key="1">
    <citation type="journal article" date="2018" name="New Phytol.">
        <title>Comparative genomics and transcriptomics depict ericoid mycorrhizal fungi as versatile saprotrophs and plant mutualists.</title>
        <authorList>
            <person name="Martino E."/>
            <person name="Morin E."/>
            <person name="Grelet G.A."/>
            <person name="Kuo A."/>
            <person name="Kohler A."/>
            <person name="Daghino S."/>
            <person name="Barry K.W."/>
            <person name="Cichocki N."/>
            <person name="Clum A."/>
            <person name="Dockter R.B."/>
            <person name="Hainaut M."/>
            <person name="Kuo R.C."/>
            <person name="LaButti K."/>
            <person name="Lindahl B.D."/>
            <person name="Lindquist E.A."/>
            <person name="Lipzen A."/>
            <person name="Khouja H.R."/>
            <person name="Magnuson J."/>
            <person name="Murat C."/>
            <person name="Ohm R.A."/>
            <person name="Singer S.W."/>
            <person name="Spatafora J.W."/>
            <person name="Wang M."/>
            <person name="Veneault-Fourrey C."/>
            <person name="Henrissat B."/>
            <person name="Grigoriev I.V."/>
            <person name="Martin F.M."/>
            <person name="Perotto S."/>
        </authorList>
    </citation>
    <scope>NUCLEOTIDE SEQUENCE [LARGE SCALE GENOMIC DNA]</scope>
    <source>
        <strain evidence="2 3">ATCC 22711</strain>
    </source>
</reference>
<dbReference type="InParanoid" id="A0A2T3AUE9"/>
<evidence type="ECO:0000256" key="1">
    <source>
        <dbReference type="SAM" id="Phobius"/>
    </source>
</evidence>
<dbReference type="GeneID" id="36571641"/>
<accession>A0A2T3AUE9</accession>
<dbReference type="RefSeq" id="XP_024718307.1">
    <property type="nucleotide sequence ID" value="XM_024863560.1"/>
</dbReference>
<sequence>MWPETQMAESICNAGAVISLRDLPVRAGFRPPRERVASQRLLVGLAAWLCWLCSWRYWKPRSFVVDLGGL</sequence>
<evidence type="ECO:0000313" key="3">
    <source>
        <dbReference type="Proteomes" id="UP000241818"/>
    </source>
</evidence>
<keyword evidence="1" id="KW-0472">Membrane</keyword>
<dbReference type="AlphaFoldDB" id="A0A2T3AUE9"/>
<protein>
    <submittedName>
        <fullName evidence="2">Uncharacterized protein</fullName>
    </submittedName>
</protein>
<keyword evidence="1" id="KW-0812">Transmembrane</keyword>
<feature type="transmembrane region" description="Helical" evidence="1">
    <location>
        <begin position="41"/>
        <end position="58"/>
    </location>
</feature>
<proteinExistence type="predicted"/>
<dbReference type="Proteomes" id="UP000241818">
    <property type="component" value="Unassembled WGS sequence"/>
</dbReference>
<gene>
    <name evidence="2" type="ORF">M430DRAFT_169386</name>
</gene>